<organism evidence="7 8">
    <name type="scientific">Spirosoma sordidisoli</name>
    <dbReference type="NCBI Taxonomy" id="2502893"/>
    <lineage>
        <taxon>Bacteria</taxon>
        <taxon>Pseudomonadati</taxon>
        <taxon>Bacteroidota</taxon>
        <taxon>Cytophagia</taxon>
        <taxon>Cytophagales</taxon>
        <taxon>Cytophagaceae</taxon>
        <taxon>Spirosoma</taxon>
    </lineage>
</organism>
<dbReference type="RefSeq" id="WP_077919731.1">
    <property type="nucleotide sequence ID" value="NZ_SBLB01000003.1"/>
</dbReference>
<keyword evidence="2" id="KW-0479">Metal-binding</keyword>
<keyword evidence="8" id="KW-1185">Reference proteome</keyword>
<dbReference type="EMBL" id="SBLB01000003">
    <property type="protein sequence ID" value="RYC69808.1"/>
    <property type="molecule type" value="Genomic_DNA"/>
</dbReference>
<name>A0A4V1RWC7_9BACT</name>
<dbReference type="PANTHER" id="PTHR30471">
    <property type="entry name" value="DNA REPAIR PROTEIN RADC"/>
    <property type="match status" value="1"/>
</dbReference>
<keyword evidence="5" id="KW-0482">Metalloprotease</keyword>
<proteinExistence type="predicted"/>
<dbReference type="GO" id="GO:0006508">
    <property type="term" value="P:proteolysis"/>
    <property type="evidence" value="ECO:0007669"/>
    <property type="project" value="UniProtKB-KW"/>
</dbReference>
<dbReference type="Pfam" id="PF04002">
    <property type="entry name" value="RadC"/>
    <property type="match status" value="1"/>
</dbReference>
<dbReference type="InterPro" id="IPR001405">
    <property type="entry name" value="UPF0758"/>
</dbReference>
<dbReference type="InterPro" id="IPR025657">
    <property type="entry name" value="RadC_JAB"/>
</dbReference>
<dbReference type="Proteomes" id="UP000290407">
    <property type="component" value="Unassembled WGS sequence"/>
</dbReference>
<keyword evidence="4" id="KW-0862">Zinc</keyword>
<gene>
    <name evidence="7" type="ORF">EQG79_14540</name>
</gene>
<keyword evidence="1" id="KW-0645">Protease</keyword>
<dbReference type="InterPro" id="IPR037518">
    <property type="entry name" value="MPN"/>
</dbReference>
<dbReference type="PROSITE" id="PS01302">
    <property type="entry name" value="UPF0758"/>
    <property type="match status" value="1"/>
</dbReference>
<evidence type="ECO:0000259" key="6">
    <source>
        <dbReference type="PROSITE" id="PS50249"/>
    </source>
</evidence>
<dbReference type="PANTHER" id="PTHR30471:SF3">
    <property type="entry name" value="UPF0758 PROTEIN YEES-RELATED"/>
    <property type="match status" value="1"/>
</dbReference>
<evidence type="ECO:0000256" key="4">
    <source>
        <dbReference type="ARBA" id="ARBA00022833"/>
    </source>
</evidence>
<dbReference type="InterPro" id="IPR020891">
    <property type="entry name" value="UPF0758_CS"/>
</dbReference>
<comment type="caution">
    <text evidence="7">The sequence shown here is derived from an EMBL/GenBank/DDBJ whole genome shotgun (WGS) entry which is preliminary data.</text>
</comment>
<dbReference type="CDD" id="cd08071">
    <property type="entry name" value="MPN_DUF2466"/>
    <property type="match status" value="1"/>
</dbReference>
<evidence type="ECO:0000256" key="3">
    <source>
        <dbReference type="ARBA" id="ARBA00022801"/>
    </source>
</evidence>
<evidence type="ECO:0000313" key="8">
    <source>
        <dbReference type="Proteomes" id="UP000290407"/>
    </source>
</evidence>
<dbReference type="GO" id="GO:0008237">
    <property type="term" value="F:metallopeptidase activity"/>
    <property type="evidence" value="ECO:0007669"/>
    <property type="project" value="UniProtKB-KW"/>
</dbReference>
<sequence length="156" mass="17750">MTILNDSVTPRFCVAEIKVTYQEDRSIKRERVTSSRDAFYMFRQHWTDQINRLEEFYILCLNRANEVVGIYLVSTGGTAATYVDAKVIFQVALGCHSSSIILAHNHPSGNMSPSAQDKELTKKFREIGRLLDCVVLDHLILGPDQDRYFSFADEGI</sequence>
<feature type="domain" description="MPN" evidence="6">
    <location>
        <begin position="31"/>
        <end position="156"/>
    </location>
</feature>
<evidence type="ECO:0000313" key="7">
    <source>
        <dbReference type="EMBL" id="RYC69808.1"/>
    </source>
</evidence>
<evidence type="ECO:0000256" key="5">
    <source>
        <dbReference type="ARBA" id="ARBA00023049"/>
    </source>
</evidence>
<accession>A0A4V1RWC7</accession>
<evidence type="ECO:0000256" key="1">
    <source>
        <dbReference type="ARBA" id="ARBA00022670"/>
    </source>
</evidence>
<keyword evidence="3" id="KW-0378">Hydrolase</keyword>
<reference evidence="7 8" key="1">
    <citation type="submission" date="2019-01" db="EMBL/GenBank/DDBJ databases">
        <title>Spirosoma flava sp. nov., a propanil-degrading bacterium isolated from herbicide-contaminated soil.</title>
        <authorList>
            <person name="Zhang L."/>
            <person name="Jiang J.-D."/>
        </authorList>
    </citation>
    <scope>NUCLEOTIDE SEQUENCE [LARGE SCALE GENOMIC DNA]</scope>
    <source>
        <strain evidence="7 8">TY50</strain>
    </source>
</reference>
<dbReference type="Gene3D" id="3.40.140.10">
    <property type="entry name" value="Cytidine Deaminase, domain 2"/>
    <property type="match status" value="1"/>
</dbReference>
<evidence type="ECO:0000256" key="2">
    <source>
        <dbReference type="ARBA" id="ARBA00022723"/>
    </source>
</evidence>
<protein>
    <submittedName>
        <fullName evidence="7">DNA repair protein</fullName>
    </submittedName>
</protein>
<dbReference type="PROSITE" id="PS50249">
    <property type="entry name" value="MPN"/>
    <property type="match status" value="1"/>
</dbReference>
<dbReference type="GO" id="GO:0046872">
    <property type="term" value="F:metal ion binding"/>
    <property type="evidence" value="ECO:0007669"/>
    <property type="project" value="UniProtKB-KW"/>
</dbReference>
<dbReference type="AlphaFoldDB" id="A0A4V1RWC7"/>